<reference evidence="2" key="1">
    <citation type="submission" date="2014-11" db="EMBL/GenBank/DDBJ databases">
        <authorList>
            <person name="Amaro Gonzalez C."/>
        </authorList>
    </citation>
    <scope>NUCLEOTIDE SEQUENCE</scope>
</reference>
<evidence type="ECO:0000313" key="2">
    <source>
        <dbReference type="EMBL" id="JAH46087.1"/>
    </source>
</evidence>
<organism evidence="2">
    <name type="scientific">Anguilla anguilla</name>
    <name type="common">European freshwater eel</name>
    <name type="synonym">Muraena anguilla</name>
    <dbReference type="NCBI Taxonomy" id="7936"/>
    <lineage>
        <taxon>Eukaryota</taxon>
        <taxon>Metazoa</taxon>
        <taxon>Chordata</taxon>
        <taxon>Craniata</taxon>
        <taxon>Vertebrata</taxon>
        <taxon>Euteleostomi</taxon>
        <taxon>Actinopterygii</taxon>
        <taxon>Neopterygii</taxon>
        <taxon>Teleostei</taxon>
        <taxon>Anguilliformes</taxon>
        <taxon>Anguillidae</taxon>
        <taxon>Anguilla</taxon>
    </lineage>
</organism>
<dbReference type="EMBL" id="GBXM01062490">
    <property type="protein sequence ID" value="JAH46087.1"/>
    <property type="molecule type" value="Transcribed_RNA"/>
</dbReference>
<name>A0A0E9SXV0_ANGAN</name>
<proteinExistence type="predicted"/>
<reference evidence="2" key="2">
    <citation type="journal article" date="2015" name="Fish Shellfish Immunol.">
        <title>Early steps in the European eel (Anguilla anguilla)-Vibrio vulnificus interaction in the gills: Role of the RtxA13 toxin.</title>
        <authorList>
            <person name="Callol A."/>
            <person name="Pajuelo D."/>
            <person name="Ebbesson L."/>
            <person name="Teles M."/>
            <person name="MacKenzie S."/>
            <person name="Amaro C."/>
        </authorList>
    </citation>
    <scope>NUCLEOTIDE SEQUENCE</scope>
</reference>
<feature type="region of interest" description="Disordered" evidence="1">
    <location>
        <begin position="1"/>
        <end position="22"/>
    </location>
</feature>
<dbReference type="AlphaFoldDB" id="A0A0E9SXV0"/>
<accession>A0A0E9SXV0</accession>
<sequence>MNIPTGSLPTAWPSDIPQYGNV</sequence>
<protein>
    <submittedName>
        <fullName evidence="2">Uncharacterized protein</fullName>
    </submittedName>
</protein>
<evidence type="ECO:0000256" key="1">
    <source>
        <dbReference type="SAM" id="MobiDB-lite"/>
    </source>
</evidence>